<dbReference type="EMBL" id="FRBK01000006">
    <property type="protein sequence ID" value="SHL81429.1"/>
    <property type="molecule type" value="Genomic_DNA"/>
</dbReference>
<protein>
    <submittedName>
        <fullName evidence="3">Sugar-specific transcriptional regulator TrmB</fullName>
    </submittedName>
</protein>
<dbReference type="InterPro" id="IPR002831">
    <property type="entry name" value="Tscrpt_reg_TrmB_N"/>
</dbReference>
<dbReference type="InterPro" id="IPR036388">
    <property type="entry name" value="WH-like_DNA-bd_sf"/>
</dbReference>
<feature type="compositionally biased region" description="Polar residues" evidence="1">
    <location>
        <begin position="1"/>
        <end position="13"/>
    </location>
</feature>
<feature type="region of interest" description="Disordered" evidence="1">
    <location>
        <begin position="72"/>
        <end position="232"/>
    </location>
</feature>
<gene>
    <name evidence="3" type="ORF">SAMN05216268_106285</name>
</gene>
<reference evidence="4" key="1">
    <citation type="submission" date="2016-11" db="EMBL/GenBank/DDBJ databases">
        <authorList>
            <person name="Jaros S."/>
            <person name="Januszkiewicz K."/>
            <person name="Wedrychowicz H."/>
        </authorList>
    </citation>
    <scope>NUCLEOTIDE SEQUENCE [LARGE SCALE GENOMIC DNA]</scope>
    <source>
        <strain evidence="4">CGMCC 4.3555</strain>
    </source>
</reference>
<dbReference type="AlphaFoldDB" id="A0A9X8MU45"/>
<evidence type="ECO:0000313" key="4">
    <source>
        <dbReference type="Proteomes" id="UP000184388"/>
    </source>
</evidence>
<dbReference type="SUPFAM" id="SSF46785">
    <property type="entry name" value="Winged helix' DNA-binding domain"/>
    <property type="match status" value="1"/>
</dbReference>
<feature type="compositionally biased region" description="Low complexity" evidence="1">
    <location>
        <begin position="154"/>
        <end position="187"/>
    </location>
</feature>
<dbReference type="Pfam" id="PF01978">
    <property type="entry name" value="TrmB"/>
    <property type="match status" value="1"/>
</dbReference>
<dbReference type="Gene3D" id="1.10.10.10">
    <property type="entry name" value="Winged helix-like DNA-binding domain superfamily/Winged helix DNA-binding domain"/>
    <property type="match status" value="1"/>
</dbReference>
<feature type="compositionally biased region" description="Low complexity" evidence="1">
    <location>
        <begin position="93"/>
        <end position="107"/>
    </location>
</feature>
<accession>A0A9X8MU45</accession>
<evidence type="ECO:0000256" key="1">
    <source>
        <dbReference type="SAM" id="MobiDB-lite"/>
    </source>
</evidence>
<feature type="region of interest" description="Disordered" evidence="1">
    <location>
        <begin position="1"/>
        <end position="22"/>
    </location>
</feature>
<dbReference type="Proteomes" id="UP000184388">
    <property type="component" value="Unassembled WGS sequence"/>
</dbReference>
<comment type="caution">
    <text evidence="3">The sequence shown here is derived from an EMBL/GenBank/DDBJ whole genome shotgun (WGS) entry which is preliminary data.</text>
</comment>
<sequence length="232" mass="24219">MSDTTPDSGNTPHADTAPEPLTGLTGAQAAVYTELLALAEPTTVTKLAHAADVGHSTAGKALTTLEKQGLAARIPGGHDGPRRTPDLWHPAPDDGNAPAPANAKPAPSTTDAPELTTADAPESDGDEADDGKAAVDGLAPDPVAPPHRASRARPSQTPLLQTPTMPTTQPQPSSQSLTTPTPHLTPSAQSSPQGRRATQARTSRRRRPITSRPAAKPLHCWRSPNHTRHRQM</sequence>
<feature type="domain" description="Transcription regulator TrmB N-terminal" evidence="2">
    <location>
        <begin position="23"/>
        <end position="81"/>
    </location>
</feature>
<dbReference type="RefSeq" id="WP_073444782.1">
    <property type="nucleotide sequence ID" value="NZ_FRBK01000006.1"/>
</dbReference>
<name>A0A9X8MU45_9ACTN</name>
<evidence type="ECO:0000259" key="2">
    <source>
        <dbReference type="Pfam" id="PF01978"/>
    </source>
</evidence>
<proteinExistence type="predicted"/>
<dbReference type="InterPro" id="IPR036390">
    <property type="entry name" value="WH_DNA-bd_sf"/>
</dbReference>
<organism evidence="3 4">
    <name type="scientific">Streptomyces yunnanensis</name>
    <dbReference type="NCBI Taxonomy" id="156453"/>
    <lineage>
        <taxon>Bacteria</taxon>
        <taxon>Bacillati</taxon>
        <taxon>Actinomycetota</taxon>
        <taxon>Actinomycetes</taxon>
        <taxon>Kitasatosporales</taxon>
        <taxon>Streptomycetaceae</taxon>
        <taxon>Streptomyces</taxon>
    </lineage>
</organism>
<evidence type="ECO:0000313" key="3">
    <source>
        <dbReference type="EMBL" id="SHL81429.1"/>
    </source>
</evidence>